<dbReference type="Proteomes" id="UP001163293">
    <property type="component" value="Chromosome"/>
</dbReference>
<protein>
    <submittedName>
        <fullName evidence="2">ABC transporter substrate-binding protein</fullName>
    </submittedName>
</protein>
<dbReference type="RefSeq" id="WP_069696081.1">
    <property type="nucleotide sequence ID" value="NZ_CP043010.1"/>
</dbReference>
<dbReference type="Pfam" id="PF13416">
    <property type="entry name" value="SBP_bac_8"/>
    <property type="match status" value="1"/>
</dbReference>
<dbReference type="PANTHER" id="PTHR43649">
    <property type="entry name" value="ARABINOSE-BINDING PROTEIN-RELATED"/>
    <property type="match status" value="1"/>
</dbReference>
<evidence type="ECO:0000313" key="2">
    <source>
        <dbReference type="EMBL" id="UYV98103.1"/>
    </source>
</evidence>
<dbReference type="PANTHER" id="PTHR43649:SF30">
    <property type="entry name" value="ABC TRANSPORTER SUBSTRATE-BINDING PROTEIN"/>
    <property type="match status" value="1"/>
</dbReference>
<dbReference type="InterPro" id="IPR050490">
    <property type="entry name" value="Bact_solute-bd_prot1"/>
</dbReference>
<dbReference type="EMBL" id="CP101185">
    <property type="protein sequence ID" value="UYV98103.1"/>
    <property type="molecule type" value="Genomic_DNA"/>
</dbReference>
<organism evidence="2 3">
    <name type="scientific">Paenarthrobacter ureafaciens</name>
    <dbReference type="NCBI Taxonomy" id="37931"/>
    <lineage>
        <taxon>Bacteria</taxon>
        <taxon>Bacillati</taxon>
        <taxon>Actinomycetota</taxon>
        <taxon>Actinomycetes</taxon>
        <taxon>Micrococcales</taxon>
        <taxon>Micrococcaceae</taxon>
        <taxon>Paenarthrobacter</taxon>
    </lineage>
</organism>
<accession>A0AAX3EJD7</accession>
<dbReference type="InterPro" id="IPR006059">
    <property type="entry name" value="SBP"/>
</dbReference>
<proteinExistence type="predicted"/>
<gene>
    <name evidence="2" type="ORF">NL394_02360</name>
</gene>
<dbReference type="SUPFAM" id="SSF53850">
    <property type="entry name" value="Periplasmic binding protein-like II"/>
    <property type="match status" value="1"/>
</dbReference>
<dbReference type="AlphaFoldDB" id="A0AAX3EJD7"/>
<sequence length="454" mass="48164">MSTTFTRKQFLTVAGAGLGTLALGACAGPSTDGGGPDTKAVAVDWSTIKPASSISYMSSHPGKSRDTELLLIESFQKENPGITVNLVTGGANYEEVAQKFQTSQAGNDVPDVLLASDVWWFRYALSGAILPLNELLKATNTDISGYVPGLVSDYEYDQKQWAIPYARSTPLFYFNKDHFKAAGVPEGAPATWEEFAEWAPKIKAANASASGYQNAYQYPAIAGYAGWTLQNLLWGRGGAWSKEWEITADSEESVAAMQWVQDSIIKDSWAGVSSKNALTDLQAGAVSATISSSADLATVMKASKESAMRIGVGVLPGGDVSKSPVSPTGGSGLVIASKSTPERQLAAAMFIAHVTNAGNTAKLSAATGYAPVTQTADVSAILAQTPEFQVVVDQLKQTRNQDYARTFLPGGDQELAKAATKIMNEKADVKTTMSELKASLESIYNKDVKPKLKS</sequence>
<feature type="signal peptide" evidence="1">
    <location>
        <begin position="1"/>
        <end position="27"/>
    </location>
</feature>
<evidence type="ECO:0000256" key="1">
    <source>
        <dbReference type="SAM" id="SignalP"/>
    </source>
</evidence>
<keyword evidence="3" id="KW-1185">Reference proteome</keyword>
<name>A0AAX3EJD7_PAEUR</name>
<dbReference type="CDD" id="cd14748">
    <property type="entry name" value="PBP2_UgpB"/>
    <property type="match status" value="1"/>
</dbReference>
<reference evidence="2" key="1">
    <citation type="submission" date="2022-07" db="EMBL/GenBank/DDBJ databases">
        <authorList>
            <person name="Wu T."/>
        </authorList>
    </citation>
    <scope>NUCLEOTIDE SEQUENCE</scope>
    <source>
        <strain evidence="2">SD-1</strain>
    </source>
</reference>
<dbReference type="InterPro" id="IPR006311">
    <property type="entry name" value="TAT_signal"/>
</dbReference>
<dbReference type="PROSITE" id="PS51257">
    <property type="entry name" value="PROKAR_LIPOPROTEIN"/>
    <property type="match status" value="1"/>
</dbReference>
<dbReference type="PROSITE" id="PS51318">
    <property type="entry name" value="TAT"/>
    <property type="match status" value="1"/>
</dbReference>
<dbReference type="Gene3D" id="3.40.190.10">
    <property type="entry name" value="Periplasmic binding protein-like II"/>
    <property type="match status" value="1"/>
</dbReference>
<feature type="chain" id="PRO_5043432873" evidence="1">
    <location>
        <begin position="28"/>
        <end position="454"/>
    </location>
</feature>
<evidence type="ECO:0000313" key="3">
    <source>
        <dbReference type="Proteomes" id="UP001163293"/>
    </source>
</evidence>
<keyword evidence="1" id="KW-0732">Signal</keyword>